<dbReference type="Pfam" id="PF12704">
    <property type="entry name" value="MacB_PCD"/>
    <property type="match status" value="2"/>
</dbReference>
<keyword evidence="3 6" id="KW-0812">Transmembrane</keyword>
<evidence type="ECO:0000259" key="7">
    <source>
        <dbReference type="Pfam" id="PF02687"/>
    </source>
</evidence>
<dbReference type="PANTHER" id="PTHR30572">
    <property type="entry name" value="MEMBRANE COMPONENT OF TRANSPORTER-RELATED"/>
    <property type="match status" value="1"/>
</dbReference>
<feature type="transmembrane region" description="Helical" evidence="6">
    <location>
        <begin position="748"/>
        <end position="771"/>
    </location>
</feature>
<dbReference type="InterPro" id="IPR025857">
    <property type="entry name" value="MacB_PCD"/>
</dbReference>
<reference evidence="9 10" key="1">
    <citation type="submission" date="2020-06" db="EMBL/GenBank/DDBJ databases">
        <authorList>
            <person name="Hwang Y.J."/>
        </authorList>
    </citation>
    <scope>NUCLEOTIDE SEQUENCE [LARGE SCALE GENOMIC DNA]</scope>
    <source>
        <strain evidence="9 10">KUDC8001</strain>
    </source>
</reference>
<dbReference type="AlphaFoldDB" id="A0A7L7L1Q2"/>
<dbReference type="Proteomes" id="UP000514509">
    <property type="component" value="Chromosome"/>
</dbReference>
<keyword evidence="10" id="KW-1185">Reference proteome</keyword>
<evidence type="ECO:0000256" key="4">
    <source>
        <dbReference type="ARBA" id="ARBA00022989"/>
    </source>
</evidence>
<evidence type="ECO:0000256" key="3">
    <source>
        <dbReference type="ARBA" id="ARBA00022692"/>
    </source>
</evidence>
<feature type="domain" description="ABC3 transporter permease C-terminal" evidence="7">
    <location>
        <begin position="284"/>
        <end position="389"/>
    </location>
</feature>
<dbReference type="InterPro" id="IPR003838">
    <property type="entry name" value="ABC3_permease_C"/>
</dbReference>
<sequence length="785" mass="87226">MWYNYLKIAVRTLIRQKGFSFLNIAGLSLGLATSLLILLWVVDELQFDGFHKRIDRLYVVLHHLNFTNGEVRTGPDTQGLLAPALKEKFPEIVDATRVSFAQERILKIGNKAFKEQGHFADPNFFQLFSFPLIAGDSKTVLQGISAIVISQSFAQKHFGNVPQALGKVIQIGDEDKFMVSGVFQDVPKNSSLQFDYVLPFEVLFQHNHWLRDWGASSIQTFVLLKENAQADAVSSKIENFVKTQAKGSISTLMLQPLKEFYLYDKFENGKPAGGRIVYVRLFSVVAGFILLIACINFMNLATARSAHRAKEVGVRKVIGASRTSLVSQFLTESFLLSLLSMVIAVAIVAYTLPFFNQLTGKSIFLPFLHPTFLLAVLSITLFTSLLAGSYPAFFLSAFRSVQVLKGIIKAGSGTAYLRQGLVIFQFVLSTSLIISTVVVHRQIQYMKNKDLGLNQENLIYFPGSGGILNHFEAYKTELLVQPGIGKVAQSSQELLGRVTTSQSLDWKGKNPNEIISFQIINADANFLPTMGAKLKDGRNFSVDFSTDSLNYIINEEALKAMGLSQPIGQKVRFQGKEGKIIGLVQNFHVSSLHNPIMPIMITLRPKEAGMVYVRTKSGQAQQAIASLQKLHPKFESAAPFEYHFLDQNFERLYHSDLLVSKLATGFAFIAIFISCLGLFGLVTFTVQQRTKEIGIRKVLGASVRLIVTLLSKDFLKLVLLSNVIAWPLAGWAMHRWLQDFAYRTELDWGIFALVGAVTLLIALCTVSLQAVKAAVANPVKALRSE</sequence>
<dbReference type="GO" id="GO:0005886">
    <property type="term" value="C:plasma membrane"/>
    <property type="evidence" value="ECO:0007669"/>
    <property type="project" value="UniProtKB-SubCell"/>
</dbReference>
<reference evidence="9 10" key="2">
    <citation type="submission" date="2020-08" db="EMBL/GenBank/DDBJ databases">
        <title>Adhaeribacter dokdonensis sp. nov., isolated from the rhizosphere of Elymus tsukushiensis, a plant native to the Dokdo Islands, Republic of Korea.</title>
        <authorList>
            <person name="Ghim S.Y."/>
        </authorList>
    </citation>
    <scope>NUCLEOTIDE SEQUENCE [LARGE SCALE GENOMIC DNA]</scope>
    <source>
        <strain evidence="9 10">KUDC8001</strain>
    </source>
</reference>
<dbReference type="GO" id="GO:0022857">
    <property type="term" value="F:transmembrane transporter activity"/>
    <property type="evidence" value="ECO:0007669"/>
    <property type="project" value="TreeGrafter"/>
</dbReference>
<evidence type="ECO:0000313" key="10">
    <source>
        <dbReference type="Proteomes" id="UP000514509"/>
    </source>
</evidence>
<dbReference type="Pfam" id="PF02687">
    <property type="entry name" value="FtsX"/>
    <property type="match status" value="2"/>
</dbReference>
<accession>A0A7L7L1Q2</accession>
<gene>
    <name evidence="9" type="ORF">HUW48_01090</name>
</gene>
<keyword evidence="5 6" id="KW-0472">Membrane</keyword>
<proteinExistence type="predicted"/>
<evidence type="ECO:0000313" key="9">
    <source>
        <dbReference type="EMBL" id="QMU26712.1"/>
    </source>
</evidence>
<keyword evidence="4 6" id="KW-1133">Transmembrane helix</keyword>
<feature type="transmembrane region" description="Helical" evidence="6">
    <location>
        <begin position="334"/>
        <end position="352"/>
    </location>
</feature>
<feature type="transmembrane region" description="Helical" evidence="6">
    <location>
        <begin position="705"/>
        <end position="728"/>
    </location>
</feature>
<dbReference type="RefSeq" id="WP_182413916.1">
    <property type="nucleotide sequence ID" value="NZ_CP055153.1"/>
</dbReference>
<dbReference type="InterPro" id="IPR050250">
    <property type="entry name" value="Macrolide_Exporter_MacB"/>
</dbReference>
<evidence type="ECO:0000256" key="5">
    <source>
        <dbReference type="ARBA" id="ARBA00023136"/>
    </source>
</evidence>
<organism evidence="9 10">
    <name type="scientific">Adhaeribacter radiodurans</name>
    <dbReference type="NCBI Taxonomy" id="2745197"/>
    <lineage>
        <taxon>Bacteria</taxon>
        <taxon>Pseudomonadati</taxon>
        <taxon>Bacteroidota</taxon>
        <taxon>Cytophagia</taxon>
        <taxon>Cytophagales</taxon>
        <taxon>Hymenobacteraceae</taxon>
        <taxon>Adhaeribacter</taxon>
    </lineage>
</organism>
<dbReference type="PANTHER" id="PTHR30572:SF18">
    <property type="entry name" value="ABC-TYPE MACROLIDE FAMILY EXPORT SYSTEM PERMEASE COMPONENT 2"/>
    <property type="match status" value="1"/>
</dbReference>
<evidence type="ECO:0000256" key="1">
    <source>
        <dbReference type="ARBA" id="ARBA00004651"/>
    </source>
</evidence>
<comment type="subcellular location">
    <subcellularLocation>
        <location evidence="1">Cell membrane</location>
        <topology evidence="1">Multi-pass membrane protein</topology>
    </subcellularLocation>
</comment>
<feature type="transmembrane region" description="Helical" evidence="6">
    <location>
        <begin position="21"/>
        <end position="42"/>
    </location>
</feature>
<dbReference type="EMBL" id="CP055153">
    <property type="protein sequence ID" value="QMU26712.1"/>
    <property type="molecule type" value="Genomic_DNA"/>
</dbReference>
<name>A0A7L7L1Q2_9BACT</name>
<dbReference type="KEGG" id="add:HUW48_01090"/>
<evidence type="ECO:0000256" key="2">
    <source>
        <dbReference type="ARBA" id="ARBA00022475"/>
    </source>
</evidence>
<feature type="transmembrane region" description="Helical" evidence="6">
    <location>
        <begin position="662"/>
        <end position="684"/>
    </location>
</feature>
<keyword evidence="2" id="KW-1003">Cell membrane</keyword>
<feature type="domain" description="MacB-like periplasmic core" evidence="8">
    <location>
        <begin position="20"/>
        <end position="239"/>
    </location>
</feature>
<evidence type="ECO:0000256" key="6">
    <source>
        <dbReference type="SAM" id="Phobius"/>
    </source>
</evidence>
<feature type="domain" description="MacB-like periplasmic core" evidence="8">
    <location>
        <begin position="428"/>
        <end position="626"/>
    </location>
</feature>
<protein>
    <submittedName>
        <fullName evidence="9">ABC transporter permease</fullName>
    </submittedName>
</protein>
<feature type="transmembrane region" description="Helical" evidence="6">
    <location>
        <begin position="372"/>
        <end position="395"/>
    </location>
</feature>
<feature type="transmembrane region" description="Helical" evidence="6">
    <location>
        <begin position="416"/>
        <end position="439"/>
    </location>
</feature>
<feature type="transmembrane region" description="Helical" evidence="6">
    <location>
        <begin position="277"/>
        <end position="298"/>
    </location>
</feature>
<feature type="domain" description="ABC3 transporter permease C-terminal" evidence="7">
    <location>
        <begin position="666"/>
        <end position="773"/>
    </location>
</feature>
<evidence type="ECO:0000259" key="8">
    <source>
        <dbReference type="Pfam" id="PF12704"/>
    </source>
</evidence>